<proteinExistence type="predicted"/>
<evidence type="ECO:0000313" key="3">
    <source>
        <dbReference type="Proteomes" id="UP001066276"/>
    </source>
</evidence>
<reference evidence="2" key="1">
    <citation type="journal article" date="2022" name="bioRxiv">
        <title>Sequencing and chromosome-scale assembly of the giantPleurodeles waltlgenome.</title>
        <authorList>
            <person name="Brown T."/>
            <person name="Elewa A."/>
            <person name="Iarovenko S."/>
            <person name="Subramanian E."/>
            <person name="Araus A.J."/>
            <person name="Petzold A."/>
            <person name="Susuki M."/>
            <person name="Suzuki K.-i.T."/>
            <person name="Hayashi T."/>
            <person name="Toyoda A."/>
            <person name="Oliveira C."/>
            <person name="Osipova E."/>
            <person name="Leigh N.D."/>
            <person name="Simon A."/>
            <person name="Yun M.H."/>
        </authorList>
    </citation>
    <scope>NUCLEOTIDE SEQUENCE</scope>
    <source>
        <strain evidence="2">20211129_DDA</strain>
        <tissue evidence="2">Liver</tissue>
    </source>
</reference>
<keyword evidence="1" id="KW-0175">Coiled coil</keyword>
<feature type="coiled-coil region" evidence="1">
    <location>
        <begin position="35"/>
        <end position="73"/>
    </location>
</feature>
<dbReference type="EMBL" id="JANPWB010000009">
    <property type="protein sequence ID" value="KAJ1151986.1"/>
    <property type="molecule type" value="Genomic_DNA"/>
</dbReference>
<accession>A0AAV7RGK5</accession>
<dbReference type="InterPro" id="IPR004244">
    <property type="entry name" value="Transposase_22"/>
</dbReference>
<name>A0AAV7RGK5_PLEWA</name>
<protein>
    <recommendedName>
        <fullName evidence="4">L1 transposable element RRM domain-containing protein</fullName>
    </recommendedName>
</protein>
<evidence type="ECO:0000256" key="1">
    <source>
        <dbReference type="SAM" id="Coils"/>
    </source>
</evidence>
<dbReference type="InterPro" id="IPR042566">
    <property type="entry name" value="L1_C"/>
</dbReference>
<sequence>MPSRTRRIIEKYRLHLSLCIENVRKLGVEQRVSVLEDLEMQMESTTSRIQSELEDLQLKLDEAENRSQRSNLRFVGVTEDIEAASLVAKVVSQLIYKAVLLDRDITGGDRSIMRAHRVPFTRPANSKYPCTILVNFGDYRIKEKILSQARRVREFKSDDRFPFCVFSDMSVATAHQRRKFVGLIDSFKRLGAPAGIVQLAKLKVFHEGQAKVFQNVKEARNFLELLKTQGGGT</sequence>
<dbReference type="Proteomes" id="UP001066276">
    <property type="component" value="Chromosome 5"/>
</dbReference>
<evidence type="ECO:0000313" key="2">
    <source>
        <dbReference type="EMBL" id="KAJ1151986.1"/>
    </source>
</evidence>
<dbReference type="Gene3D" id="3.30.250.20">
    <property type="entry name" value="L1 transposable element, C-terminal domain"/>
    <property type="match status" value="1"/>
</dbReference>
<organism evidence="2 3">
    <name type="scientific">Pleurodeles waltl</name>
    <name type="common">Iberian ribbed newt</name>
    <dbReference type="NCBI Taxonomy" id="8319"/>
    <lineage>
        <taxon>Eukaryota</taxon>
        <taxon>Metazoa</taxon>
        <taxon>Chordata</taxon>
        <taxon>Craniata</taxon>
        <taxon>Vertebrata</taxon>
        <taxon>Euteleostomi</taxon>
        <taxon>Amphibia</taxon>
        <taxon>Batrachia</taxon>
        <taxon>Caudata</taxon>
        <taxon>Salamandroidea</taxon>
        <taxon>Salamandridae</taxon>
        <taxon>Pleurodelinae</taxon>
        <taxon>Pleurodeles</taxon>
    </lineage>
</organism>
<gene>
    <name evidence="2" type="ORF">NDU88_004765</name>
</gene>
<dbReference type="PANTHER" id="PTHR11505">
    <property type="entry name" value="L1 TRANSPOSABLE ELEMENT-RELATED"/>
    <property type="match status" value="1"/>
</dbReference>
<dbReference type="AlphaFoldDB" id="A0AAV7RGK5"/>
<keyword evidence="3" id="KW-1185">Reference proteome</keyword>
<evidence type="ECO:0008006" key="4">
    <source>
        <dbReference type="Google" id="ProtNLM"/>
    </source>
</evidence>
<dbReference type="Gene3D" id="3.30.70.1820">
    <property type="entry name" value="L1 transposable element, RRM domain"/>
    <property type="match status" value="1"/>
</dbReference>
<comment type="caution">
    <text evidence="2">The sequence shown here is derived from an EMBL/GenBank/DDBJ whole genome shotgun (WGS) entry which is preliminary data.</text>
</comment>